<feature type="transmembrane region" description="Helical" evidence="1">
    <location>
        <begin position="52"/>
        <end position="79"/>
    </location>
</feature>
<name>A0A2U2BTY4_9PROT</name>
<keyword evidence="1" id="KW-0812">Transmembrane</keyword>
<dbReference type="Proteomes" id="UP000245168">
    <property type="component" value="Unassembled WGS sequence"/>
</dbReference>
<protein>
    <submittedName>
        <fullName evidence="2">Uncharacterized protein</fullName>
    </submittedName>
</protein>
<keyword evidence="3" id="KW-1185">Reference proteome</keyword>
<evidence type="ECO:0000256" key="1">
    <source>
        <dbReference type="SAM" id="Phobius"/>
    </source>
</evidence>
<evidence type="ECO:0000313" key="2">
    <source>
        <dbReference type="EMBL" id="PWE17434.1"/>
    </source>
</evidence>
<comment type="caution">
    <text evidence="2">The sequence shown here is derived from an EMBL/GenBank/DDBJ whole genome shotgun (WGS) entry which is preliminary data.</text>
</comment>
<accession>A0A2U2BTY4</accession>
<dbReference type="RefSeq" id="WP_109252665.1">
    <property type="nucleotide sequence ID" value="NZ_QEXV01000003.1"/>
</dbReference>
<keyword evidence="1" id="KW-0472">Membrane</keyword>
<organism evidence="2 3">
    <name type="scientific">Marinicauda salina</name>
    <dbReference type="NCBI Taxonomy" id="2135793"/>
    <lineage>
        <taxon>Bacteria</taxon>
        <taxon>Pseudomonadati</taxon>
        <taxon>Pseudomonadota</taxon>
        <taxon>Alphaproteobacteria</taxon>
        <taxon>Maricaulales</taxon>
        <taxon>Maricaulaceae</taxon>
        <taxon>Marinicauda</taxon>
    </lineage>
</organism>
<sequence>MSPAPTRRADPLGLVLSLIFAPLVAALIGAAAFLTAIPALPAEGAEVLGEALVIGTLVVSVIVCYLLGGPLILAVWLLAHLTGRRGVLAMGLFEAGAGLMFSAQIFGPLRSVRFGVADETGVVPPMLAAGALAGFTVGLIIAKLGYRDAPAAADPED</sequence>
<feature type="transmembrane region" description="Helical" evidence="1">
    <location>
        <begin position="86"/>
        <end position="106"/>
    </location>
</feature>
<dbReference type="AlphaFoldDB" id="A0A2U2BTY4"/>
<proteinExistence type="predicted"/>
<feature type="transmembrane region" description="Helical" evidence="1">
    <location>
        <begin position="126"/>
        <end position="146"/>
    </location>
</feature>
<dbReference type="EMBL" id="QEXV01000003">
    <property type="protein sequence ID" value="PWE17434.1"/>
    <property type="molecule type" value="Genomic_DNA"/>
</dbReference>
<reference evidence="3" key="1">
    <citation type="submission" date="2018-05" db="EMBL/GenBank/DDBJ databases">
        <authorList>
            <person name="Liu B.-T."/>
        </authorList>
    </citation>
    <scope>NUCLEOTIDE SEQUENCE [LARGE SCALE GENOMIC DNA]</scope>
    <source>
        <strain evidence="3">WD6-1</strain>
    </source>
</reference>
<keyword evidence="1" id="KW-1133">Transmembrane helix</keyword>
<evidence type="ECO:0000313" key="3">
    <source>
        <dbReference type="Proteomes" id="UP000245168"/>
    </source>
</evidence>
<feature type="transmembrane region" description="Helical" evidence="1">
    <location>
        <begin position="12"/>
        <end position="40"/>
    </location>
</feature>
<gene>
    <name evidence="2" type="ORF">DDZ18_07070</name>
</gene>